<accession>A0A221K6A5</accession>
<evidence type="ECO:0000259" key="2">
    <source>
        <dbReference type="Pfam" id="PF01471"/>
    </source>
</evidence>
<dbReference type="Gene3D" id="1.10.101.10">
    <property type="entry name" value="PGBD-like superfamily/PGBD"/>
    <property type="match status" value="1"/>
</dbReference>
<keyword evidence="1" id="KW-0732">Signal</keyword>
<gene>
    <name evidence="3" type="ORF">SULPSESMR1_04799</name>
</gene>
<sequence length="228" mass="24035">MTGANRIFQKASLIIRAQLVVLTFAGGAAAQSAECFALQAEDTEVGAMTYSAAGALTYSLRGQPDVTYVTHCSLNGQSQRTCSVDCDGGNMTLTDHSGSLDVDASIRIEQVRFTSLLSLAGPMDAGGRLLTGQWKLTPVPSAQCRALETRAQPLALVVGDVYPAVVTLEQHLMEGGYFINGPGMIYGPETAEAVRMFQAESGLQQTGIADFDLLKRLGIAATFSFGGC</sequence>
<name>A0A221K6A5_9RHOB</name>
<feature type="signal peptide" evidence="1">
    <location>
        <begin position="1"/>
        <end position="30"/>
    </location>
</feature>
<feature type="domain" description="Peptidoglycan binding-like" evidence="2">
    <location>
        <begin position="163"/>
        <end position="217"/>
    </location>
</feature>
<protein>
    <submittedName>
        <fullName evidence="3">Putative peptidoglycan binding domain protein</fullName>
    </submittedName>
</protein>
<dbReference type="Pfam" id="PF01471">
    <property type="entry name" value="PG_binding_1"/>
    <property type="match status" value="1"/>
</dbReference>
<reference evidence="3 4" key="1">
    <citation type="submission" date="2017-07" db="EMBL/GenBank/DDBJ databases">
        <title>Genome Sequence of Sulfitobacter pseudonitzschiae Strain SMR1 Isolated from a culture of the Diatom Skeletonema marinoi.</title>
        <authorList>
            <person name="Topel M."/>
            <person name="Pinder M.I.M."/>
            <person name="Johansson O.N."/>
            <person name="Kourtchenko O."/>
            <person name="Godhe A."/>
            <person name="Clarke A.K."/>
        </authorList>
    </citation>
    <scope>NUCLEOTIDE SEQUENCE [LARGE SCALE GENOMIC DNA]</scope>
    <source>
        <strain evidence="3 4">SMR1</strain>
        <plasmid evidence="3 4">pSMR1-1</plasmid>
    </source>
</reference>
<geneLocation type="plasmid" evidence="3 4">
    <name>pSMR1-1</name>
</geneLocation>
<feature type="chain" id="PRO_5012668514" evidence="1">
    <location>
        <begin position="31"/>
        <end position="228"/>
    </location>
</feature>
<evidence type="ECO:0000313" key="4">
    <source>
        <dbReference type="Proteomes" id="UP000199754"/>
    </source>
</evidence>
<dbReference type="SUPFAM" id="SSF47090">
    <property type="entry name" value="PGBD-like"/>
    <property type="match status" value="1"/>
</dbReference>
<keyword evidence="3" id="KW-0614">Plasmid</keyword>
<dbReference type="Proteomes" id="UP000199754">
    <property type="component" value="Plasmid pSMR1-1"/>
</dbReference>
<dbReference type="KEGG" id="spse:SULPSESMR1_04799"/>
<dbReference type="InterPro" id="IPR036366">
    <property type="entry name" value="PGBDSf"/>
</dbReference>
<keyword evidence="4" id="KW-1185">Reference proteome</keyword>
<evidence type="ECO:0000256" key="1">
    <source>
        <dbReference type="SAM" id="SignalP"/>
    </source>
</evidence>
<dbReference type="RefSeq" id="WP_089422540.1">
    <property type="nucleotide sequence ID" value="NZ_CP022416.1"/>
</dbReference>
<dbReference type="OrthoDB" id="7859905at2"/>
<dbReference type="InterPro" id="IPR002477">
    <property type="entry name" value="Peptidoglycan-bd-like"/>
</dbReference>
<dbReference type="EMBL" id="CP022416">
    <property type="protein sequence ID" value="ASM74495.1"/>
    <property type="molecule type" value="Genomic_DNA"/>
</dbReference>
<dbReference type="InterPro" id="IPR036365">
    <property type="entry name" value="PGBD-like_sf"/>
</dbReference>
<evidence type="ECO:0000313" key="3">
    <source>
        <dbReference type="EMBL" id="ASM74495.1"/>
    </source>
</evidence>
<proteinExistence type="predicted"/>
<organism evidence="3 4">
    <name type="scientific">Pseudosulfitobacter pseudonitzschiae</name>
    <dbReference type="NCBI Taxonomy" id="1402135"/>
    <lineage>
        <taxon>Bacteria</taxon>
        <taxon>Pseudomonadati</taxon>
        <taxon>Pseudomonadota</taxon>
        <taxon>Alphaproteobacteria</taxon>
        <taxon>Rhodobacterales</taxon>
        <taxon>Roseobacteraceae</taxon>
        <taxon>Pseudosulfitobacter</taxon>
    </lineage>
</organism>
<dbReference type="AlphaFoldDB" id="A0A221K6A5"/>